<evidence type="ECO:0000313" key="2">
    <source>
        <dbReference type="EMBL" id="CAB5170199.1"/>
    </source>
</evidence>
<proteinExistence type="predicted"/>
<dbReference type="EMBL" id="LR798202">
    <property type="protein sequence ID" value="CAB5170199.1"/>
    <property type="molecule type" value="Genomic_DNA"/>
</dbReference>
<organism evidence="1">
    <name type="scientific">uncultured Caudovirales phage</name>
    <dbReference type="NCBI Taxonomy" id="2100421"/>
    <lineage>
        <taxon>Viruses</taxon>
        <taxon>Duplodnaviria</taxon>
        <taxon>Heunggongvirae</taxon>
        <taxon>Uroviricota</taxon>
        <taxon>Caudoviricetes</taxon>
        <taxon>Peduoviridae</taxon>
        <taxon>Maltschvirus</taxon>
        <taxon>Maltschvirus maltsch</taxon>
    </lineage>
</organism>
<name>A0A6J5KLY3_9CAUD</name>
<evidence type="ECO:0008006" key="3">
    <source>
        <dbReference type="Google" id="ProtNLM"/>
    </source>
</evidence>
<dbReference type="Gene3D" id="3.90.320.10">
    <property type="match status" value="1"/>
</dbReference>
<gene>
    <name evidence="2" type="ORF">UFOVP154_9</name>
    <name evidence="1" type="ORF">UFOVP8_58</name>
</gene>
<evidence type="ECO:0000313" key="1">
    <source>
        <dbReference type="EMBL" id="CAB4121280.1"/>
    </source>
</evidence>
<protein>
    <recommendedName>
        <fullName evidence="3">PD-(D/E)XK nuclease superfamily</fullName>
    </recommendedName>
</protein>
<dbReference type="EMBL" id="LR796144">
    <property type="protein sequence ID" value="CAB4121280.1"/>
    <property type="molecule type" value="Genomic_DNA"/>
</dbReference>
<sequence length="266" mass="29830">MRSPEVIAGFATESGHWYRADGSPAYSIIGANGKERPTTLRDAKKLGLLPSVTTIAQMEDKPQLTRWLVQQGMMSCLTLPRMPDESDDQLMARALTDSREQSRKAAERGTYLHGLIEQAISGQVFRASDADILIVQPVLTWLEVNFAGYSWQPERSFASELGYGGKIDLYGTRTDSPAVVIDFKCKADIHLKQKLAKDLAYDEHCSQLAAYANGLRHPDARCINLFIDTDVPGHIVPHEWPREQVEKGWQAFDCLLRLFQIRKGLV</sequence>
<reference evidence="1" key="1">
    <citation type="submission" date="2020-04" db="EMBL/GenBank/DDBJ databases">
        <authorList>
            <person name="Chiriac C."/>
            <person name="Salcher M."/>
            <person name="Ghai R."/>
            <person name="Kavagutti S V."/>
        </authorList>
    </citation>
    <scope>NUCLEOTIDE SEQUENCE</scope>
</reference>
<dbReference type="InterPro" id="IPR011604">
    <property type="entry name" value="PDDEXK-like_dom_sf"/>
</dbReference>
<accession>A0A6J5KLY3</accession>